<accession>A0A382XZ15</accession>
<dbReference type="AlphaFoldDB" id="A0A382XZ15"/>
<dbReference type="EMBL" id="UINC01171257">
    <property type="protein sequence ID" value="SVD75731.1"/>
    <property type="molecule type" value="Genomic_DNA"/>
</dbReference>
<proteinExistence type="predicted"/>
<sequence>MTTITLFSINRPNLPPPPQTKNLLSPV</sequence>
<feature type="region of interest" description="Disordered" evidence="1">
    <location>
        <begin position="1"/>
        <end position="27"/>
    </location>
</feature>
<organism evidence="2">
    <name type="scientific">marine metagenome</name>
    <dbReference type="NCBI Taxonomy" id="408172"/>
    <lineage>
        <taxon>unclassified sequences</taxon>
        <taxon>metagenomes</taxon>
        <taxon>ecological metagenomes</taxon>
    </lineage>
</organism>
<feature type="compositionally biased region" description="Polar residues" evidence="1">
    <location>
        <begin position="1"/>
        <end position="11"/>
    </location>
</feature>
<gene>
    <name evidence="2" type="ORF">METZ01_LOCUS428585</name>
</gene>
<reference evidence="2" key="1">
    <citation type="submission" date="2018-05" db="EMBL/GenBank/DDBJ databases">
        <authorList>
            <person name="Lanie J.A."/>
            <person name="Ng W.-L."/>
            <person name="Kazmierczak K.M."/>
            <person name="Andrzejewski T.M."/>
            <person name="Davidsen T.M."/>
            <person name="Wayne K.J."/>
            <person name="Tettelin H."/>
            <person name="Glass J.I."/>
            <person name="Rusch D."/>
            <person name="Podicherti R."/>
            <person name="Tsui H.-C.T."/>
            <person name="Winkler M.E."/>
        </authorList>
    </citation>
    <scope>NUCLEOTIDE SEQUENCE</scope>
</reference>
<evidence type="ECO:0000313" key="2">
    <source>
        <dbReference type="EMBL" id="SVD75731.1"/>
    </source>
</evidence>
<protein>
    <submittedName>
        <fullName evidence="2">Uncharacterized protein</fullName>
    </submittedName>
</protein>
<name>A0A382XZ15_9ZZZZ</name>
<evidence type="ECO:0000256" key="1">
    <source>
        <dbReference type="SAM" id="MobiDB-lite"/>
    </source>
</evidence>